<accession>A0A081DBJ2</accession>
<evidence type="ECO:0000259" key="2">
    <source>
        <dbReference type="Pfam" id="PF20594"/>
    </source>
</evidence>
<organism evidence="3 4">
    <name type="scientific">Nonlabens ulvanivorans</name>
    <name type="common">Persicivirga ulvanivorans</name>
    <dbReference type="NCBI Taxonomy" id="906888"/>
    <lineage>
        <taxon>Bacteria</taxon>
        <taxon>Pseudomonadati</taxon>
        <taxon>Bacteroidota</taxon>
        <taxon>Flavobacteriia</taxon>
        <taxon>Flavobacteriales</taxon>
        <taxon>Flavobacteriaceae</taxon>
        <taxon>Nonlabens</taxon>
    </lineage>
</organism>
<dbReference type="EMBL" id="BBLG01000003">
    <property type="protein sequence ID" value="GAK76288.1"/>
    <property type="molecule type" value="Genomic_DNA"/>
</dbReference>
<dbReference type="AlphaFoldDB" id="A0A081DBJ2"/>
<gene>
    <name evidence="3" type="ORF">JCM19296_1885</name>
</gene>
<reference evidence="3 4" key="1">
    <citation type="journal article" date="2014" name="Genome Announc.">
        <title>Draft Genome Sequences of Marine Flavobacterium Nonlabens Strains NR17, NR24, NR27, NR32, NR33, and Ara13.</title>
        <authorList>
            <person name="Nakanishi M."/>
            <person name="Meirelles P."/>
            <person name="Suzuki R."/>
            <person name="Takatani N."/>
            <person name="Mino S."/>
            <person name="Suda W."/>
            <person name="Oshima K."/>
            <person name="Hattori M."/>
            <person name="Ohkuma M."/>
            <person name="Hosokawa M."/>
            <person name="Miyashita K."/>
            <person name="Thompson F.L."/>
            <person name="Niwa A."/>
            <person name="Sawabe T."/>
            <person name="Sawabe T."/>
        </authorList>
    </citation>
    <scope>NUCLEOTIDE SEQUENCE [LARGE SCALE GENOMIC DNA]</scope>
    <source>
        <strain evidence="4">JCM19296</strain>
    </source>
</reference>
<dbReference type="Proteomes" id="UP000028980">
    <property type="component" value="Unassembled WGS sequence"/>
</dbReference>
<proteinExistence type="predicted"/>
<keyword evidence="1" id="KW-0732">Signal</keyword>
<dbReference type="Pfam" id="PF20594">
    <property type="entry name" value="DUF6794"/>
    <property type="match status" value="1"/>
</dbReference>
<evidence type="ECO:0000256" key="1">
    <source>
        <dbReference type="SAM" id="SignalP"/>
    </source>
</evidence>
<evidence type="ECO:0000313" key="3">
    <source>
        <dbReference type="EMBL" id="GAK76288.1"/>
    </source>
</evidence>
<feature type="domain" description="DUF6794" evidence="2">
    <location>
        <begin position="377"/>
        <end position="461"/>
    </location>
</feature>
<evidence type="ECO:0000313" key="4">
    <source>
        <dbReference type="Proteomes" id="UP000028980"/>
    </source>
</evidence>
<feature type="chain" id="PRO_5001756557" description="DUF6794 domain-containing protein" evidence="1">
    <location>
        <begin position="25"/>
        <end position="478"/>
    </location>
</feature>
<comment type="caution">
    <text evidence="3">The sequence shown here is derived from an EMBL/GenBank/DDBJ whole genome shotgun (WGS) entry which is preliminary data.</text>
</comment>
<sequence length="478" mass="55761">MKRAFNYKYIVLMLLLLGTSIATAQDGLNSIPVSETFSENGSYKIKSIAFDNTPGNIDGVSYVYDGDQLMYQIPRSFDMLLDNSTRIVLSNDGKIVVYYHNKKYRPEKEFDNVVVYKEGLLFGSFTTEQYAACSSKENDCTVLYNNYDAVIDYKRSDYGKADYKKVLRSMDEDEEWLHNKMLVIKDNIIYTVSGQKKISVFHTDDLVLEKNVDFEKLYPFIKDFPSPKTVILNVPKTRMTIDQFTEKKSGETLNRLLEKRYNLKSVSKNDKNAAKEFQLYNISMSGYMTRFGFLELTSLNIDAKFNKEDLVKYIDDINFDPATIDNVLPKQYFNYYAMSYRNSNDNVARDEKIAYDKALKQERIRRERLDTINGFFIPRSLEESFLQLDKIMPEKERKILVSLENQPDKYNSDTGGLGIWIRTNWGGIIDGSRLQTYFNERNLFDPKKISAIIVAQYIKYLKNESQVARNWERTHPRI</sequence>
<name>A0A081DBJ2_NONUL</name>
<protein>
    <recommendedName>
        <fullName evidence="2">DUF6794 domain-containing protein</fullName>
    </recommendedName>
</protein>
<dbReference type="InterPro" id="IPR046744">
    <property type="entry name" value="DUF6794"/>
</dbReference>
<feature type="signal peptide" evidence="1">
    <location>
        <begin position="1"/>
        <end position="24"/>
    </location>
</feature>